<comment type="similarity">
    <text evidence="3 10">Belongs to the glycosyltransferase 39 family.</text>
</comment>
<evidence type="ECO:0000256" key="11">
    <source>
        <dbReference type="SAM" id="MobiDB-lite"/>
    </source>
</evidence>
<dbReference type="EMBL" id="AP014938">
    <property type="protein sequence ID" value="BAS19651.1"/>
    <property type="molecule type" value="Genomic_DNA"/>
</dbReference>
<gene>
    <name evidence="14" type="ORF">RM6536_0404</name>
</gene>
<evidence type="ECO:0000256" key="4">
    <source>
        <dbReference type="ARBA" id="ARBA00022676"/>
    </source>
</evidence>
<evidence type="ECO:0000256" key="8">
    <source>
        <dbReference type="ARBA" id="ARBA00023136"/>
    </source>
</evidence>
<feature type="transmembrane region" description="Helical" evidence="10">
    <location>
        <begin position="145"/>
        <end position="167"/>
    </location>
</feature>
<reference evidence="15" key="1">
    <citation type="submission" date="2015-08" db="EMBL/GenBank/DDBJ databases">
        <title>Complete genome sequence of Rothia mucilaginosa strain NUM-Rm6536.</title>
        <authorList>
            <person name="Nambu T."/>
        </authorList>
    </citation>
    <scope>NUCLEOTIDE SEQUENCE [LARGE SCALE GENOMIC DNA]</scope>
    <source>
        <strain evidence="15">NUM-Rm6536</strain>
    </source>
</reference>
<evidence type="ECO:0000259" key="13">
    <source>
        <dbReference type="Pfam" id="PF16192"/>
    </source>
</evidence>
<dbReference type="InterPro" id="IPR032421">
    <property type="entry name" value="PMT_4TMC"/>
</dbReference>
<comment type="pathway">
    <text evidence="2 10">Protein modification; protein glycosylation.</text>
</comment>
<keyword evidence="7 10" id="KW-1133">Transmembrane helix</keyword>
<feature type="transmembrane region" description="Helical" evidence="10">
    <location>
        <begin position="308"/>
        <end position="329"/>
    </location>
</feature>
<feature type="transmembrane region" description="Helical" evidence="10">
    <location>
        <begin position="505"/>
        <end position="525"/>
    </location>
</feature>
<comment type="subcellular location">
    <subcellularLocation>
        <location evidence="10">Cell membrane</location>
    </subcellularLocation>
    <subcellularLocation>
        <location evidence="1">Endomembrane system</location>
        <topology evidence="1">Multi-pass membrane protein</topology>
    </subcellularLocation>
</comment>
<feature type="transmembrane region" description="Helical" evidence="10">
    <location>
        <begin position="173"/>
        <end position="191"/>
    </location>
</feature>
<dbReference type="InterPro" id="IPR027005">
    <property type="entry name" value="PMT-like"/>
</dbReference>
<dbReference type="AlphaFoldDB" id="A0A0K2RXS8"/>
<dbReference type="InterPro" id="IPR003342">
    <property type="entry name" value="ArnT-like_N"/>
</dbReference>
<feature type="transmembrane region" description="Helical" evidence="10">
    <location>
        <begin position="470"/>
        <end position="493"/>
    </location>
</feature>
<feature type="domain" description="Protein O-mannosyl-transferase C-terminal four TM" evidence="13">
    <location>
        <begin position="357"/>
        <end position="547"/>
    </location>
</feature>
<feature type="transmembrane region" description="Helical" evidence="10">
    <location>
        <begin position="49"/>
        <end position="67"/>
    </location>
</feature>
<comment type="function">
    <text evidence="10">Protein O-mannosyltransferase that catalyzes the transfer of a single mannose residue from a polyprenol phospho-mannosyl lipidic donor to the hydroxyl group of selected serine and threonine residues in acceptor proteins.</text>
</comment>
<evidence type="ECO:0000256" key="7">
    <source>
        <dbReference type="ARBA" id="ARBA00022989"/>
    </source>
</evidence>
<feature type="transmembrane region" description="Helical" evidence="10">
    <location>
        <begin position="423"/>
        <end position="440"/>
    </location>
</feature>
<dbReference type="RefSeq" id="WP_060823836.1">
    <property type="nucleotide sequence ID" value="NZ_AP014938.1"/>
</dbReference>
<dbReference type="GO" id="GO:0005886">
    <property type="term" value="C:plasma membrane"/>
    <property type="evidence" value="ECO:0007669"/>
    <property type="project" value="UniProtKB-SubCell"/>
</dbReference>
<keyword evidence="8 10" id="KW-0472">Membrane</keyword>
<keyword evidence="10" id="KW-1003">Cell membrane</keyword>
<feature type="transmembrane region" description="Helical" evidence="10">
    <location>
        <begin position="203"/>
        <end position="220"/>
    </location>
</feature>
<dbReference type="EC" id="2.4.1.-" evidence="10"/>
<keyword evidence="5 10" id="KW-0808">Transferase</keyword>
<protein>
    <recommendedName>
        <fullName evidence="9 10">Polyprenol-phosphate-mannose--protein mannosyltransferase</fullName>
        <ecNumber evidence="10">2.4.1.-</ecNumber>
    </recommendedName>
</protein>
<dbReference type="GO" id="GO:0004169">
    <property type="term" value="F:dolichyl-phosphate-mannose-protein mannosyltransferase activity"/>
    <property type="evidence" value="ECO:0007669"/>
    <property type="project" value="UniProtKB-UniRule"/>
</dbReference>
<name>A0A0K2RXS8_9MICC</name>
<evidence type="ECO:0000256" key="1">
    <source>
        <dbReference type="ARBA" id="ARBA00004127"/>
    </source>
</evidence>
<dbReference type="GO" id="GO:0012505">
    <property type="term" value="C:endomembrane system"/>
    <property type="evidence" value="ECO:0007669"/>
    <property type="project" value="UniProtKB-SubCell"/>
</dbReference>
<dbReference type="Pfam" id="PF02366">
    <property type="entry name" value="PMT"/>
    <property type="match status" value="1"/>
</dbReference>
<feature type="transmembrane region" description="Helical" evidence="10">
    <location>
        <begin position="447"/>
        <end position="464"/>
    </location>
</feature>
<evidence type="ECO:0000256" key="3">
    <source>
        <dbReference type="ARBA" id="ARBA00007222"/>
    </source>
</evidence>
<dbReference type="Pfam" id="PF16192">
    <property type="entry name" value="PMT_4TMC"/>
    <property type="match status" value="1"/>
</dbReference>
<accession>A0A0K2RXS8</accession>
<evidence type="ECO:0000313" key="14">
    <source>
        <dbReference type="EMBL" id="BAS19651.1"/>
    </source>
</evidence>
<dbReference type="Proteomes" id="UP000066203">
    <property type="component" value="Chromosome"/>
</dbReference>
<feature type="compositionally biased region" description="Low complexity" evidence="11">
    <location>
        <begin position="8"/>
        <end position="20"/>
    </location>
</feature>
<feature type="region of interest" description="Disordered" evidence="11">
    <location>
        <begin position="1"/>
        <end position="26"/>
    </location>
</feature>
<evidence type="ECO:0000256" key="10">
    <source>
        <dbReference type="RuleBase" id="RU367007"/>
    </source>
</evidence>
<feature type="transmembrane region" description="Helical" evidence="10">
    <location>
        <begin position="269"/>
        <end position="287"/>
    </location>
</feature>
<sequence length="548" mass="60781">MKIPKLLSPASAAPAGPADSTRSSSERGRYSLDSLLDALAVAYIRAPRWGWLAPALIVLVAGILRFYNLAHPNAIVFDETYYAKDAYSYVHYGYELSWSKDANASFAAGHPSGLLPDSPEYVVHPPLGKWMIAAGMAIFGDNNPFGWRVSAAVIGTLSVALIAYAGWLLFRSMTVATIAALLAAVDGLMLVESRLALLDIFQMFWILATFVCLVLDRIQARRVLARNIAEAARQNSGVLPPMPWGPSMGLRLWRFAAGVCAGAAVGVKWNSLFFVAAMGLLTVFWDINARRIVGLDKWGLTALVRDGLPAFVQMIGVGLLVYLSTWAGWFQSSNAYFRRWAVENPGKGVMWLPEDLRSLWEYHVSAFKFHSGLSSPHTYSSQAWQWLVLGRPTSYYYESPKLGSSGCTVKSCSEAILNIGNPAIWWAFIPAIIVALLVLLLKRDWRFGALLVVFGAGYFPWFMYPNRTMFYFYALSFEPFLILLLAGVLGLALSGARGSVLRARLGVTLVAIYLVGVLVLSAYFMPLWTAQVIPYEQWYSHMWFKSWI</sequence>
<evidence type="ECO:0000256" key="2">
    <source>
        <dbReference type="ARBA" id="ARBA00004922"/>
    </source>
</evidence>
<dbReference type="PANTHER" id="PTHR10050:SF46">
    <property type="entry name" value="PROTEIN O-MANNOSYL-TRANSFERASE 2"/>
    <property type="match status" value="1"/>
</dbReference>
<dbReference type="PANTHER" id="PTHR10050">
    <property type="entry name" value="DOLICHYL-PHOSPHATE-MANNOSE--PROTEIN MANNOSYLTRANSFERASE"/>
    <property type="match status" value="1"/>
</dbReference>
<dbReference type="PATRIC" id="fig|43675.28.peg.407"/>
<organism evidence="14">
    <name type="scientific">Rothia mucilaginosa</name>
    <dbReference type="NCBI Taxonomy" id="43675"/>
    <lineage>
        <taxon>Bacteria</taxon>
        <taxon>Bacillati</taxon>
        <taxon>Actinomycetota</taxon>
        <taxon>Actinomycetes</taxon>
        <taxon>Micrococcales</taxon>
        <taxon>Micrococcaceae</taxon>
        <taxon>Rothia</taxon>
    </lineage>
</organism>
<evidence type="ECO:0000259" key="12">
    <source>
        <dbReference type="Pfam" id="PF02366"/>
    </source>
</evidence>
<dbReference type="UniPathway" id="UPA00378"/>
<keyword evidence="6 10" id="KW-0812">Transmembrane</keyword>
<feature type="domain" description="ArnT-like N-terminal" evidence="12">
    <location>
        <begin position="57"/>
        <end position="215"/>
    </location>
</feature>
<evidence type="ECO:0000256" key="5">
    <source>
        <dbReference type="ARBA" id="ARBA00022679"/>
    </source>
</evidence>
<proteinExistence type="inferred from homology"/>
<evidence type="ECO:0000256" key="9">
    <source>
        <dbReference type="ARBA" id="ARBA00093617"/>
    </source>
</evidence>
<evidence type="ECO:0000313" key="15">
    <source>
        <dbReference type="Proteomes" id="UP000066203"/>
    </source>
</evidence>
<keyword evidence="4 10" id="KW-0328">Glycosyltransferase</keyword>
<evidence type="ECO:0000256" key="6">
    <source>
        <dbReference type="ARBA" id="ARBA00022692"/>
    </source>
</evidence>